<evidence type="ECO:0000256" key="5">
    <source>
        <dbReference type="ARBA" id="ARBA00023136"/>
    </source>
</evidence>
<dbReference type="InterPro" id="IPR051717">
    <property type="entry name" value="MFS_MFSD6"/>
</dbReference>
<keyword evidence="4 7" id="KW-1133">Transmembrane helix</keyword>
<feature type="domain" description="Major facilitator superfamily associated" evidence="8">
    <location>
        <begin position="126"/>
        <end position="421"/>
    </location>
</feature>
<keyword evidence="5 7" id="KW-0472">Membrane</keyword>
<dbReference type="SUPFAM" id="SSF103473">
    <property type="entry name" value="MFS general substrate transporter"/>
    <property type="match status" value="2"/>
</dbReference>
<name>A0ABN9VR92_9DINO</name>
<feature type="transmembrane region" description="Helical" evidence="7">
    <location>
        <begin position="268"/>
        <end position="288"/>
    </location>
</feature>
<protein>
    <recommendedName>
        <fullName evidence="8">Major facilitator superfamily associated domain-containing protein</fullName>
    </recommendedName>
</protein>
<evidence type="ECO:0000259" key="8">
    <source>
        <dbReference type="Pfam" id="PF12832"/>
    </source>
</evidence>
<feature type="region of interest" description="Disordered" evidence="6">
    <location>
        <begin position="1"/>
        <end position="34"/>
    </location>
</feature>
<feature type="transmembrane region" description="Helical" evidence="7">
    <location>
        <begin position="300"/>
        <end position="321"/>
    </location>
</feature>
<dbReference type="EMBL" id="CAUYUJ010017571">
    <property type="protein sequence ID" value="CAK0875911.1"/>
    <property type="molecule type" value="Genomic_DNA"/>
</dbReference>
<evidence type="ECO:0000256" key="6">
    <source>
        <dbReference type="SAM" id="MobiDB-lite"/>
    </source>
</evidence>
<reference evidence="9" key="1">
    <citation type="submission" date="2023-10" db="EMBL/GenBank/DDBJ databases">
        <authorList>
            <person name="Chen Y."/>
            <person name="Shah S."/>
            <person name="Dougan E. K."/>
            <person name="Thang M."/>
            <person name="Chan C."/>
        </authorList>
    </citation>
    <scope>NUCLEOTIDE SEQUENCE [LARGE SCALE GENOMIC DNA]</scope>
</reference>
<keyword evidence="10" id="KW-1185">Reference proteome</keyword>
<feature type="compositionally biased region" description="Polar residues" evidence="6">
    <location>
        <begin position="1"/>
        <end position="11"/>
    </location>
</feature>
<dbReference type="Pfam" id="PF12832">
    <property type="entry name" value="MFS_1_like"/>
    <property type="match status" value="1"/>
</dbReference>
<sequence length="466" mass="50319">MGSKVQQSRTVRSPGETDTSEESTDSEISFTVSSDEGKLSSEDVLLESSLSTRVPWRSVSAFFFFTSYNVVSKRYFSLAASSRDSDDPLAQAAVFGFLVNMVILSGTVLFCRAVDCLDHHYLAMVCVLSMSTITAVVAWVCALTLPVADRRIQGLIFVAIFLSSGPQPLRDAIATKLVQYNSKICNGTSQSFGKQRLFMVLGQMVLALITSSLMHGFGPSNCLVAFAGCLACAMLVFGIRLKEVSEWYGQVKAVESTIIAKRPTQSDWCSRSGLGLVPLILSFLFIGMASGQIDYILFPYLYGLGMPLSVLGISHAIALAAEIPTYYLENELVEFIGSYEGTFIVSCATMCIRLGLLAMFVVDSSPTPLSVGFLIFTEMLHGLAGAPVRFVTARLANTVAPPHLQTTFQACFNLAVGHGGAAVSCVLLYFCSRVGVRAIFAASAVFSLVAAVPILMLQVMNKRLRQ</sequence>
<dbReference type="PANTHER" id="PTHR16172:SF41">
    <property type="entry name" value="MAJOR FACILITATOR SUPERFAMILY DOMAIN-CONTAINING PROTEIN 6-LIKE"/>
    <property type="match status" value="1"/>
</dbReference>
<evidence type="ECO:0000256" key="7">
    <source>
        <dbReference type="SAM" id="Phobius"/>
    </source>
</evidence>
<comment type="caution">
    <text evidence="9">The sequence shown here is derived from an EMBL/GenBank/DDBJ whole genome shotgun (WGS) entry which is preliminary data.</text>
</comment>
<feature type="transmembrane region" description="Helical" evidence="7">
    <location>
        <begin position="122"/>
        <end position="145"/>
    </location>
</feature>
<evidence type="ECO:0000256" key="4">
    <source>
        <dbReference type="ARBA" id="ARBA00022989"/>
    </source>
</evidence>
<proteinExistence type="inferred from homology"/>
<comment type="similarity">
    <text evidence="2">Belongs to the major facilitator superfamily. MFSD6 family.</text>
</comment>
<feature type="transmembrane region" description="Helical" evidence="7">
    <location>
        <begin position="92"/>
        <end position="110"/>
    </location>
</feature>
<feature type="transmembrane region" description="Helical" evidence="7">
    <location>
        <begin position="223"/>
        <end position="241"/>
    </location>
</feature>
<dbReference type="PANTHER" id="PTHR16172">
    <property type="entry name" value="MAJOR FACILITATOR SUPERFAMILY DOMAIN-CONTAINING PROTEIN 6-LIKE"/>
    <property type="match status" value="1"/>
</dbReference>
<evidence type="ECO:0000313" key="9">
    <source>
        <dbReference type="EMBL" id="CAK0875911.1"/>
    </source>
</evidence>
<comment type="subcellular location">
    <subcellularLocation>
        <location evidence="1">Membrane</location>
        <topology evidence="1">Multi-pass membrane protein</topology>
    </subcellularLocation>
</comment>
<evidence type="ECO:0000256" key="1">
    <source>
        <dbReference type="ARBA" id="ARBA00004141"/>
    </source>
</evidence>
<evidence type="ECO:0000256" key="3">
    <source>
        <dbReference type="ARBA" id="ARBA00022692"/>
    </source>
</evidence>
<evidence type="ECO:0000256" key="2">
    <source>
        <dbReference type="ARBA" id="ARBA00005241"/>
    </source>
</evidence>
<accession>A0ABN9VR92</accession>
<gene>
    <name evidence="9" type="ORF">PCOR1329_LOCUS60460</name>
</gene>
<keyword evidence="3 7" id="KW-0812">Transmembrane</keyword>
<dbReference type="Proteomes" id="UP001189429">
    <property type="component" value="Unassembled WGS sequence"/>
</dbReference>
<organism evidence="9 10">
    <name type="scientific">Prorocentrum cordatum</name>
    <dbReference type="NCBI Taxonomy" id="2364126"/>
    <lineage>
        <taxon>Eukaryota</taxon>
        <taxon>Sar</taxon>
        <taxon>Alveolata</taxon>
        <taxon>Dinophyceae</taxon>
        <taxon>Prorocentrales</taxon>
        <taxon>Prorocentraceae</taxon>
        <taxon>Prorocentrum</taxon>
    </lineage>
</organism>
<feature type="transmembrane region" description="Helical" evidence="7">
    <location>
        <begin position="342"/>
        <end position="362"/>
    </location>
</feature>
<feature type="transmembrane region" description="Helical" evidence="7">
    <location>
        <begin position="368"/>
        <end position="390"/>
    </location>
</feature>
<feature type="transmembrane region" description="Helical" evidence="7">
    <location>
        <begin position="436"/>
        <end position="457"/>
    </location>
</feature>
<dbReference type="InterPro" id="IPR024989">
    <property type="entry name" value="MFS_assoc_dom"/>
</dbReference>
<dbReference type="InterPro" id="IPR036259">
    <property type="entry name" value="MFS_trans_sf"/>
</dbReference>
<feature type="transmembrane region" description="Helical" evidence="7">
    <location>
        <begin position="411"/>
        <end position="430"/>
    </location>
</feature>
<evidence type="ECO:0000313" key="10">
    <source>
        <dbReference type="Proteomes" id="UP001189429"/>
    </source>
</evidence>
<dbReference type="Gene3D" id="1.20.1250.20">
    <property type="entry name" value="MFS general substrate transporter like domains"/>
    <property type="match status" value="2"/>
</dbReference>